<protein>
    <submittedName>
        <fullName evidence="7">Amino acid/amide ABC transporter substrate-binding protein, HAAT family</fullName>
    </submittedName>
</protein>
<keyword evidence="3 5" id="KW-0732">Signal</keyword>
<keyword evidence="2" id="KW-0813">Transport</keyword>
<feature type="chain" id="PRO_5002683125" evidence="5">
    <location>
        <begin position="24"/>
        <end position="373"/>
    </location>
</feature>
<dbReference type="SUPFAM" id="SSF53822">
    <property type="entry name" value="Periplasmic binding protein-like I"/>
    <property type="match status" value="1"/>
</dbReference>
<evidence type="ECO:0000259" key="6">
    <source>
        <dbReference type="Pfam" id="PF13458"/>
    </source>
</evidence>
<feature type="domain" description="Leucine-binding protein" evidence="6">
    <location>
        <begin position="27"/>
        <end position="362"/>
    </location>
</feature>
<evidence type="ECO:0000313" key="7">
    <source>
        <dbReference type="EMBL" id="ABQ31068.1"/>
    </source>
</evidence>
<reference evidence="7 8" key="1">
    <citation type="submission" date="2007-05" db="EMBL/GenBank/DDBJ databases">
        <title>Complete sequence of chromosome of Acidiphilium cryptum JF-5.</title>
        <authorList>
            <consortium name="US DOE Joint Genome Institute"/>
            <person name="Copeland A."/>
            <person name="Lucas S."/>
            <person name="Lapidus A."/>
            <person name="Barry K."/>
            <person name="Detter J.C."/>
            <person name="Glavina del Rio T."/>
            <person name="Hammon N."/>
            <person name="Israni S."/>
            <person name="Dalin E."/>
            <person name="Tice H."/>
            <person name="Pitluck S."/>
            <person name="Sims D."/>
            <person name="Brettin T."/>
            <person name="Bruce D."/>
            <person name="Han C."/>
            <person name="Schmutz J."/>
            <person name="Larimer F."/>
            <person name="Land M."/>
            <person name="Hauser L."/>
            <person name="Kyrpides N."/>
            <person name="Kim E."/>
            <person name="Magnuson T."/>
            <person name="Richardson P."/>
        </authorList>
    </citation>
    <scope>NUCLEOTIDE SEQUENCE [LARGE SCALE GENOMIC DNA]</scope>
    <source>
        <strain evidence="7 8">JF-5</strain>
    </source>
</reference>
<organism evidence="7 8">
    <name type="scientific">Acidiphilium cryptum (strain JF-5)</name>
    <dbReference type="NCBI Taxonomy" id="349163"/>
    <lineage>
        <taxon>Bacteria</taxon>
        <taxon>Pseudomonadati</taxon>
        <taxon>Pseudomonadota</taxon>
        <taxon>Alphaproteobacteria</taxon>
        <taxon>Acetobacterales</taxon>
        <taxon>Acidocellaceae</taxon>
        <taxon>Acidiphilium</taxon>
    </lineage>
</organism>
<keyword evidence="4" id="KW-0029">Amino-acid transport</keyword>
<sequence>MVRKLLFGAGMIALSCGLGVAHAASGTIEIGMIADMTGPAALSGQHKVDGAKLAVDEINAHGGINGKKIKLIVEDDRGQNQAGVSAYQKLAANQNIVAIIGSIRSTIVQATLPYVARYKIPTMIGGTDPKLTHVGNQWVFRFRPNDTYASATMAQYAVKTMGSKKVAILYDTDAFGSAGNQLLKAALVKDGAKVVSDQGYTTATRDYTSFLEKIKNSGADTLATYMTNSEDEAQMLKQLRQLDLKVKIIGSTSIATAVCIQLAGSAVDGTYGVSDFVADGNDAAKAFTKLYVAKYHSQPDVFGGWVYDAMNVLSRVIAKDGTAPAAIQKGIRAVKGYHGVEGTYNFDANGDGLHGYWVVKMQHQKVIPIKYVG</sequence>
<dbReference type="KEGG" id="acr:Acry_1866"/>
<evidence type="ECO:0000256" key="1">
    <source>
        <dbReference type="ARBA" id="ARBA00010062"/>
    </source>
</evidence>
<evidence type="ECO:0000256" key="4">
    <source>
        <dbReference type="ARBA" id="ARBA00022970"/>
    </source>
</evidence>
<dbReference type="Gene3D" id="3.40.50.2300">
    <property type="match status" value="2"/>
</dbReference>
<dbReference type="Proteomes" id="UP000000245">
    <property type="component" value="Chromosome"/>
</dbReference>
<dbReference type="PRINTS" id="PR00337">
    <property type="entry name" value="LEUILEVALBP"/>
</dbReference>
<dbReference type="Pfam" id="PF13458">
    <property type="entry name" value="Peripla_BP_6"/>
    <property type="match status" value="1"/>
</dbReference>
<name>A5FZN6_ACICJ</name>
<dbReference type="InterPro" id="IPR051010">
    <property type="entry name" value="BCAA_transport"/>
</dbReference>
<comment type="similarity">
    <text evidence="1">Belongs to the leucine-binding protein family.</text>
</comment>
<dbReference type="InterPro" id="IPR028081">
    <property type="entry name" value="Leu-bd"/>
</dbReference>
<dbReference type="PROSITE" id="PS51257">
    <property type="entry name" value="PROKAR_LIPOPROTEIN"/>
    <property type="match status" value="1"/>
</dbReference>
<dbReference type="eggNOG" id="COG0683">
    <property type="taxonomic scope" value="Bacteria"/>
</dbReference>
<evidence type="ECO:0000256" key="3">
    <source>
        <dbReference type="ARBA" id="ARBA00022729"/>
    </source>
</evidence>
<dbReference type="PANTHER" id="PTHR30483">
    <property type="entry name" value="LEUCINE-SPECIFIC-BINDING PROTEIN"/>
    <property type="match status" value="1"/>
</dbReference>
<gene>
    <name evidence="7" type="ordered locus">Acry_1866</name>
</gene>
<dbReference type="AlphaFoldDB" id="A5FZN6"/>
<evidence type="ECO:0000313" key="8">
    <source>
        <dbReference type="Proteomes" id="UP000000245"/>
    </source>
</evidence>
<dbReference type="PANTHER" id="PTHR30483:SF6">
    <property type="entry name" value="PERIPLASMIC BINDING PROTEIN OF ABC TRANSPORTER FOR NATURAL AMINO ACIDS"/>
    <property type="match status" value="1"/>
</dbReference>
<dbReference type="GO" id="GO:0006865">
    <property type="term" value="P:amino acid transport"/>
    <property type="evidence" value="ECO:0007669"/>
    <property type="project" value="UniProtKB-KW"/>
</dbReference>
<dbReference type="EMBL" id="CP000697">
    <property type="protein sequence ID" value="ABQ31068.1"/>
    <property type="molecule type" value="Genomic_DNA"/>
</dbReference>
<feature type="signal peptide" evidence="5">
    <location>
        <begin position="1"/>
        <end position="23"/>
    </location>
</feature>
<proteinExistence type="inferred from homology"/>
<dbReference type="InterPro" id="IPR028082">
    <property type="entry name" value="Peripla_BP_I"/>
</dbReference>
<dbReference type="STRING" id="349163.Acry_1866"/>
<accession>A5FZN6</accession>
<dbReference type="InterPro" id="IPR000709">
    <property type="entry name" value="Leu_Ile_Val-bd"/>
</dbReference>
<evidence type="ECO:0000256" key="5">
    <source>
        <dbReference type="SAM" id="SignalP"/>
    </source>
</evidence>
<keyword evidence="8" id="KW-1185">Reference proteome</keyword>
<dbReference type="HOGENOM" id="CLU_027128_6_2_5"/>
<evidence type="ECO:0000256" key="2">
    <source>
        <dbReference type="ARBA" id="ARBA00022448"/>
    </source>
</evidence>